<dbReference type="InterPro" id="IPR000719">
    <property type="entry name" value="Prot_kinase_dom"/>
</dbReference>
<accession>A0A401GMW6</accession>
<feature type="compositionally biased region" description="Polar residues" evidence="1">
    <location>
        <begin position="738"/>
        <end position="749"/>
    </location>
</feature>
<evidence type="ECO:0000256" key="1">
    <source>
        <dbReference type="SAM" id="MobiDB-lite"/>
    </source>
</evidence>
<dbReference type="RefSeq" id="XP_027614466.1">
    <property type="nucleotide sequence ID" value="XM_027758665.1"/>
</dbReference>
<dbReference type="STRING" id="139825.A0A401GMW6"/>
<feature type="compositionally biased region" description="Polar residues" evidence="1">
    <location>
        <begin position="1"/>
        <end position="11"/>
    </location>
</feature>
<dbReference type="GO" id="GO:0004672">
    <property type="term" value="F:protein kinase activity"/>
    <property type="evidence" value="ECO:0007669"/>
    <property type="project" value="InterPro"/>
</dbReference>
<dbReference type="SUPFAM" id="SSF56112">
    <property type="entry name" value="Protein kinase-like (PK-like)"/>
    <property type="match status" value="1"/>
</dbReference>
<reference evidence="3 4" key="1">
    <citation type="journal article" date="2018" name="Sci. Rep.">
        <title>Genome sequence of the cauliflower mushroom Sparassis crispa (Hanabiratake) and its association with beneficial usage.</title>
        <authorList>
            <person name="Kiyama R."/>
            <person name="Furutani Y."/>
            <person name="Kawaguchi K."/>
            <person name="Nakanishi T."/>
        </authorList>
    </citation>
    <scope>NUCLEOTIDE SEQUENCE [LARGE SCALE GENOMIC DNA]</scope>
</reference>
<dbReference type="Proteomes" id="UP000287166">
    <property type="component" value="Unassembled WGS sequence"/>
</dbReference>
<feature type="domain" description="Protein kinase" evidence="2">
    <location>
        <begin position="398"/>
        <end position="767"/>
    </location>
</feature>
<dbReference type="AlphaFoldDB" id="A0A401GMW6"/>
<evidence type="ECO:0000259" key="2">
    <source>
        <dbReference type="PROSITE" id="PS50011"/>
    </source>
</evidence>
<dbReference type="PROSITE" id="PS50011">
    <property type="entry name" value="PROTEIN_KINASE_DOM"/>
    <property type="match status" value="1"/>
</dbReference>
<dbReference type="GO" id="GO:0005524">
    <property type="term" value="F:ATP binding"/>
    <property type="evidence" value="ECO:0007669"/>
    <property type="project" value="InterPro"/>
</dbReference>
<dbReference type="Gene3D" id="1.10.510.10">
    <property type="entry name" value="Transferase(Phosphotransferase) domain 1"/>
    <property type="match status" value="1"/>
</dbReference>
<dbReference type="GeneID" id="38780470"/>
<proteinExistence type="predicted"/>
<dbReference type="PANTHER" id="PTHR38248:SF2">
    <property type="entry name" value="FUNK1 11"/>
    <property type="match status" value="1"/>
</dbReference>
<feature type="region of interest" description="Disordered" evidence="1">
    <location>
        <begin position="738"/>
        <end position="757"/>
    </location>
</feature>
<name>A0A401GMW6_9APHY</name>
<dbReference type="OrthoDB" id="3265188at2759"/>
<dbReference type="InterPro" id="IPR008266">
    <property type="entry name" value="Tyr_kinase_AS"/>
</dbReference>
<evidence type="ECO:0000313" key="3">
    <source>
        <dbReference type="EMBL" id="GBE83553.1"/>
    </source>
</evidence>
<keyword evidence="4" id="KW-1185">Reference proteome</keyword>
<sequence>MSNLSSPLSQRNKPKSHSETSHSRAQSDTSSSEDKYVDYVARPLKEKNKKQAELAKGYIVGPMPIAQFLDFLPEKNRARMPIPYSAFGGLPTEPGVNVAFELARVLADVDRCPGFEFRYSPVRERDDRPNIVCVSKETETIHNGCPLYDAELFIDVESKSQRDFLCDPPAGADRATHEFVYKPTNSKDEKHDKSREVLGRNARWAAKACSEQYRVLVFSVSIHGTSARLLRWDMGGVVVSESFDLRKQPEPFCEFLWRFAHASTVERGYDPTVEPASQREERLFKTAVAHHIQQQMGYKEEILRDIDELFDEQGGEANELDNRSLDGNEIHVDEAEQLENEDDFDFDEDDSLDEGDISPEQSQIAAEERQPLSEPELLQIQRKQLAEQLKTHYETRRVAAISVVHDGRVHRCIVSRPIASNSSMSRGSMRGHWGLFKGKIVFLKDSWREWKSKPESEGGVLEYLHMNGVQNIPVLEYHGLVPERLPTEAAFERVTRSRSIALGNNLGYQCTQSDRFQTAKWACNGGRDIKVSSRRHYRLILGTVGYPLHTMSGTKELLHATYDVFQAIKDAHDKARMLHRDVSLANVVLVTESSDGPRRGYLVDWELAAMLDAYGEADNQLPLGTVPFMAQRLLAEAGNKVRQIIADDMESLLYVVMFCGLHWLPHRNIEDAQQADQGMFHNHMLQEPNTSRPDLPAEYVPMVQGLGKLKNKQDRSYVDPVHFEQPFQQWLEMAMSFNSPRRQSSPTESSEQDFKYPPDWVNPQPFYDFWTNFLETQKSAMPEHNKRMNLVSEEFEEPQVKLPVRTVLHKSGIYPNKRKAPQPRGPAYYMSNKRARIH</sequence>
<dbReference type="PROSITE" id="PS00109">
    <property type="entry name" value="PROTEIN_KINASE_TYR"/>
    <property type="match status" value="1"/>
</dbReference>
<evidence type="ECO:0000313" key="4">
    <source>
        <dbReference type="Proteomes" id="UP000287166"/>
    </source>
</evidence>
<feature type="region of interest" description="Disordered" evidence="1">
    <location>
        <begin position="814"/>
        <end position="838"/>
    </location>
</feature>
<dbReference type="InParanoid" id="A0A401GMW6"/>
<gene>
    <name evidence="3" type="ORF">SCP_0506080</name>
</gene>
<dbReference type="PANTHER" id="PTHR38248">
    <property type="entry name" value="FUNK1 6"/>
    <property type="match status" value="1"/>
</dbReference>
<organism evidence="3 4">
    <name type="scientific">Sparassis crispa</name>
    <dbReference type="NCBI Taxonomy" id="139825"/>
    <lineage>
        <taxon>Eukaryota</taxon>
        <taxon>Fungi</taxon>
        <taxon>Dikarya</taxon>
        <taxon>Basidiomycota</taxon>
        <taxon>Agaricomycotina</taxon>
        <taxon>Agaricomycetes</taxon>
        <taxon>Polyporales</taxon>
        <taxon>Sparassidaceae</taxon>
        <taxon>Sparassis</taxon>
    </lineage>
</organism>
<dbReference type="InterPro" id="IPR040976">
    <property type="entry name" value="Pkinase_fungal"/>
</dbReference>
<feature type="region of interest" description="Disordered" evidence="1">
    <location>
        <begin position="1"/>
        <end position="36"/>
    </location>
</feature>
<feature type="compositionally biased region" description="Acidic residues" evidence="1">
    <location>
        <begin position="335"/>
        <end position="357"/>
    </location>
</feature>
<feature type="region of interest" description="Disordered" evidence="1">
    <location>
        <begin position="335"/>
        <end position="373"/>
    </location>
</feature>
<dbReference type="InterPro" id="IPR011009">
    <property type="entry name" value="Kinase-like_dom_sf"/>
</dbReference>
<comment type="caution">
    <text evidence="3">The sequence shown here is derived from an EMBL/GenBank/DDBJ whole genome shotgun (WGS) entry which is preliminary data.</text>
</comment>
<dbReference type="EMBL" id="BFAD01000005">
    <property type="protein sequence ID" value="GBE83553.1"/>
    <property type="molecule type" value="Genomic_DNA"/>
</dbReference>
<protein>
    <recommendedName>
        <fullName evidence="2">Protein kinase domain-containing protein</fullName>
    </recommendedName>
</protein>
<dbReference type="Pfam" id="PF17667">
    <property type="entry name" value="Pkinase_fungal"/>
    <property type="match status" value="2"/>
</dbReference>